<dbReference type="SUPFAM" id="SSF82829">
    <property type="entry name" value="MesJ substrate recognition domain-like"/>
    <property type="match status" value="1"/>
</dbReference>
<evidence type="ECO:0000256" key="3">
    <source>
        <dbReference type="ARBA" id="ARBA00022598"/>
    </source>
</evidence>
<evidence type="ECO:0000256" key="6">
    <source>
        <dbReference type="ARBA" id="ARBA00022840"/>
    </source>
</evidence>
<keyword evidence="2 8" id="KW-0963">Cytoplasm</keyword>
<feature type="binding site" evidence="8">
    <location>
        <begin position="25"/>
        <end position="30"/>
    </location>
    <ligand>
        <name>ATP</name>
        <dbReference type="ChEBI" id="CHEBI:30616"/>
    </ligand>
</feature>
<dbReference type="GO" id="GO:0005524">
    <property type="term" value="F:ATP binding"/>
    <property type="evidence" value="ECO:0007669"/>
    <property type="project" value="UniProtKB-UniRule"/>
</dbReference>
<evidence type="ECO:0000256" key="5">
    <source>
        <dbReference type="ARBA" id="ARBA00022741"/>
    </source>
</evidence>
<comment type="subcellular location">
    <subcellularLocation>
        <location evidence="1 8">Cytoplasm</location>
    </subcellularLocation>
</comment>
<evidence type="ECO:0000256" key="1">
    <source>
        <dbReference type="ARBA" id="ARBA00004496"/>
    </source>
</evidence>
<keyword evidence="6 8" id="KW-0067">ATP-binding</keyword>
<dbReference type="GO" id="GO:0005737">
    <property type="term" value="C:cytoplasm"/>
    <property type="evidence" value="ECO:0007669"/>
    <property type="project" value="UniProtKB-SubCell"/>
</dbReference>
<dbReference type="InterPro" id="IPR011063">
    <property type="entry name" value="TilS/TtcA_N"/>
</dbReference>
<dbReference type="EMBL" id="UGQS01000002">
    <property type="protein sequence ID" value="STZ76250.1"/>
    <property type="molecule type" value="Genomic_DNA"/>
</dbReference>
<dbReference type="CDD" id="cd01992">
    <property type="entry name" value="TilS_N"/>
    <property type="match status" value="1"/>
</dbReference>
<dbReference type="SUPFAM" id="SSF56037">
    <property type="entry name" value="PheT/TilS domain"/>
    <property type="match status" value="1"/>
</dbReference>
<dbReference type="InterPro" id="IPR015262">
    <property type="entry name" value="tRNA_Ile_lys_synt_subst-bd"/>
</dbReference>
<dbReference type="GO" id="GO:0032267">
    <property type="term" value="F:tRNA(Ile)-lysidine synthase activity"/>
    <property type="evidence" value="ECO:0007669"/>
    <property type="project" value="UniProtKB-EC"/>
</dbReference>
<dbReference type="Proteomes" id="UP000254651">
    <property type="component" value="Unassembled WGS sequence"/>
</dbReference>
<keyword evidence="3 8" id="KW-0436">Ligase</keyword>
<organism evidence="10 11">
    <name type="scientific">Bergeriella denitrificans</name>
    <name type="common">Neisseria denitrificans</name>
    <dbReference type="NCBI Taxonomy" id="494"/>
    <lineage>
        <taxon>Bacteria</taxon>
        <taxon>Pseudomonadati</taxon>
        <taxon>Pseudomonadota</taxon>
        <taxon>Betaproteobacteria</taxon>
        <taxon>Neisseriales</taxon>
        <taxon>Neisseriaceae</taxon>
        <taxon>Bergeriella</taxon>
    </lineage>
</organism>
<comment type="domain">
    <text evidence="8">The N-terminal region contains the highly conserved SGGXDS motif, predicted to be a P-loop motif involved in ATP binding.</text>
</comment>
<dbReference type="PANTHER" id="PTHR43033">
    <property type="entry name" value="TRNA(ILE)-LYSIDINE SYNTHASE-RELATED"/>
    <property type="match status" value="1"/>
</dbReference>
<dbReference type="Pfam" id="PF01171">
    <property type="entry name" value="ATP_bind_3"/>
    <property type="match status" value="1"/>
</dbReference>
<dbReference type="EC" id="6.3.4.19" evidence="8"/>
<feature type="domain" description="Lysidine-tRNA(Ile) synthetase C-terminal" evidence="9">
    <location>
        <begin position="354"/>
        <end position="425"/>
    </location>
</feature>
<dbReference type="NCBIfam" id="TIGR02432">
    <property type="entry name" value="lysidine_TilS_N"/>
    <property type="match status" value="1"/>
</dbReference>
<accession>A0A378UGH5</accession>
<evidence type="ECO:0000256" key="2">
    <source>
        <dbReference type="ARBA" id="ARBA00022490"/>
    </source>
</evidence>
<dbReference type="InterPro" id="IPR012796">
    <property type="entry name" value="Lysidine-tRNA-synth_C"/>
</dbReference>
<dbReference type="InterPro" id="IPR012795">
    <property type="entry name" value="tRNA_Ile_lys_synt_N"/>
</dbReference>
<dbReference type="GO" id="GO:0006400">
    <property type="term" value="P:tRNA modification"/>
    <property type="evidence" value="ECO:0007669"/>
    <property type="project" value="UniProtKB-UniRule"/>
</dbReference>
<dbReference type="RefSeq" id="WP_115225403.1">
    <property type="nucleotide sequence ID" value="NZ_CP181246.1"/>
</dbReference>
<dbReference type="HAMAP" id="MF_01161">
    <property type="entry name" value="tRNA_Ile_lys_synt"/>
    <property type="match status" value="1"/>
</dbReference>
<evidence type="ECO:0000313" key="10">
    <source>
        <dbReference type="EMBL" id="STZ76250.1"/>
    </source>
</evidence>
<evidence type="ECO:0000256" key="8">
    <source>
        <dbReference type="HAMAP-Rule" id="MF_01161"/>
    </source>
</evidence>
<evidence type="ECO:0000256" key="7">
    <source>
        <dbReference type="ARBA" id="ARBA00048539"/>
    </source>
</evidence>
<dbReference type="InterPro" id="IPR012094">
    <property type="entry name" value="tRNA_Ile_lys_synt"/>
</dbReference>
<proteinExistence type="inferred from homology"/>
<comment type="similarity">
    <text evidence="8">Belongs to the tRNA(Ile)-lysidine synthase family.</text>
</comment>
<keyword evidence="5 8" id="KW-0547">Nucleotide-binding</keyword>
<name>A0A378UGH5_BERDE</name>
<sequence length="442" mass="49796">MDLFGQLMRDFPALPASEHIEAGLSGGLDSVVLLHLLARARQVRGFKLGAVHVHHGLNTQADAWADFCRDYCAALDVPLRICRVQVEKNGLGIEAAARQARYRAFSDGSADIIALAHHQDDQVETFMLSAVRGGGLRGLAAMPEWRALNPHLRIWRPLLAFGRSDLAAYAAQHGLQHIEDGSNEDTAFLRNWLRREALPRWQEKIPHLNRQILSNIRMLQQDLALLDEIVAADYQAVCAAGFFSLDTWRALGEARRRHVLLHFLRQHGVSAPQAALRDFSRVLMQSDSGEWRLPDAEVYAYRKRLWLLPRDWHNALPWQPQPLKGRLKDILLQAGFALQPHPHGLPQAWLAQEGIIRAPEPQARIAMPYGHKAVSKILQERHILPAARKVWPLITDTSGSRCLAIAGVCAAADVIDGSTDAWLPVYQPFRRFYDKYSHLKIE</sequence>
<evidence type="ECO:0000259" key="9">
    <source>
        <dbReference type="SMART" id="SM00977"/>
    </source>
</evidence>
<dbReference type="NCBIfam" id="TIGR02433">
    <property type="entry name" value="lysidine_TilS_C"/>
    <property type="match status" value="1"/>
</dbReference>
<reference evidence="10 11" key="1">
    <citation type="submission" date="2018-06" db="EMBL/GenBank/DDBJ databases">
        <authorList>
            <consortium name="Pathogen Informatics"/>
            <person name="Doyle S."/>
        </authorList>
    </citation>
    <scope>NUCLEOTIDE SEQUENCE [LARGE SCALE GENOMIC DNA]</scope>
    <source>
        <strain evidence="10 11">NCTC10295</strain>
    </source>
</reference>
<evidence type="ECO:0000313" key="11">
    <source>
        <dbReference type="Proteomes" id="UP000254651"/>
    </source>
</evidence>
<dbReference type="Gene3D" id="1.20.59.20">
    <property type="match status" value="1"/>
</dbReference>
<dbReference type="SUPFAM" id="SSF52402">
    <property type="entry name" value="Adenine nucleotide alpha hydrolases-like"/>
    <property type="match status" value="1"/>
</dbReference>
<dbReference type="AlphaFoldDB" id="A0A378UGH5"/>
<comment type="catalytic activity">
    <reaction evidence="7 8">
        <text>cytidine(34) in tRNA(Ile2) + L-lysine + ATP = lysidine(34) in tRNA(Ile2) + AMP + diphosphate + H(+)</text>
        <dbReference type="Rhea" id="RHEA:43744"/>
        <dbReference type="Rhea" id="RHEA-COMP:10625"/>
        <dbReference type="Rhea" id="RHEA-COMP:10670"/>
        <dbReference type="ChEBI" id="CHEBI:15378"/>
        <dbReference type="ChEBI" id="CHEBI:30616"/>
        <dbReference type="ChEBI" id="CHEBI:32551"/>
        <dbReference type="ChEBI" id="CHEBI:33019"/>
        <dbReference type="ChEBI" id="CHEBI:82748"/>
        <dbReference type="ChEBI" id="CHEBI:83665"/>
        <dbReference type="ChEBI" id="CHEBI:456215"/>
        <dbReference type="EC" id="6.3.4.19"/>
    </reaction>
</comment>
<keyword evidence="11" id="KW-1185">Reference proteome</keyword>
<comment type="function">
    <text evidence="8">Ligates lysine onto the cytidine present at position 34 of the AUA codon-specific tRNA(Ile) that contains the anticodon CAU, in an ATP-dependent manner. Cytidine is converted to lysidine, thus changing the amino acid specificity of the tRNA from methionine to isoleucine.</text>
</comment>
<keyword evidence="4 8" id="KW-0819">tRNA processing</keyword>
<dbReference type="SMART" id="SM00977">
    <property type="entry name" value="TilS_C"/>
    <property type="match status" value="1"/>
</dbReference>
<dbReference type="Pfam" id="PF09179">
    <property type="entry name" value="TilS"/>
    <property type="match status" value="1"/>
</dbReference>
<dbReference type="PANTHER" id="PTHR43033:SF1">
    <property type="entry name" value="TRNA(ILE)-LYSIDINE SYNTHASE-RELATED"/>
    <property type="match status" value="1"/>
</dbReference>
<dbReference type="InterPro" id="IPR014729">
    <property type="entry name" value="Rossmann-like_a/b/a_fold"/>
</dbReference>
<gene>
    <name evidence="8 10" type="primary">tilS</name>
    <name evidence="10" type="ORF">NCTC10295_01011</name>
</gene>
<protein>
    <recommendedName>
        <fullName evidence="8">tRNA(Ile)-lysidine synthase</fullName>
        <ecNumber evidence="8">6.3.4.19</ecNumber>
    </recommendedName>
    <alternativeName>
        <fullName evidence="8">tRNA(Ile)-2-lysyl-cytidine synthase</fullName>
    </alternativeName>
    <alternativeName>
        <fullName evidence="8">tRNA(Ile)-lysidine synthetase</fullName>
    </alternativeName>
</protein>
<evidence type="ECO:0000256" key="4">
    <source>
        <dbReference type="ARBA" id="ARBA00022694"/>
    </source>
</evidence>
<dbReference type="Gene3D" id="3.40.50.620">
    <property type="entry name" value="HUPs"/>
    <property type="match status" value="1"/>
</dbReference>